<dbReference type="EMBL" id="CAFBPB010000022">
    <property type="protein sequence ID" value="CAB4998404.1"/>
    <property type="molecule type" value="Genomic_DNA"/>
</dbReference>
<dbReference type="PROSITE" id="PS50093">
    <property type="entry name" value="PKD"/>
    <property type="match status" value="1"/>
</dbReference>
<evidence type="ECO:0000259" key="2">
    <source>
        <dbReference type="PROSITE" id="PS50093"/>
    </source>
</evidence>
<proteinExistence type="predicted"/>
<dbReference type="Pfam" id="PF00801">
    <property type="entry name" value="PKD"/>
    <property type="match status" value="1"/>
</dbReference>
<dbReference type="Gene3D" id="2.60.40.10">
    <property type="entry name" value="Immunoglobulins"/>
    <property type="match status" value="1"/>
</dbReference>
<dbReference type="CDD" id="cd00146">
    <property type="entry name" value="PKD"/>
    <property type="match status" value="1"/>
</dbReference>
<dbReference type="AlphaFoldDB" id="A0A6J7P8V6"/>
<dbReference type="SUPFAM" id="SSF49299">
    <property type="entry name" value="PKD domain"/>
    <property type="match status" value="1"/>
</dbReference>
<sequence length="244" mass="26563">MSHFRFTLRHMKRKVVGICLSLTLLQSPTPSLAADCQGAACIDVYTENGQLIIEGHKNTAPAPAPVPKRARVRSSIKPAPRPKTVKPRISVAPKRVAPHPVAPPVKAESLNDRLVRLVPAGDIAFAPATNAVAHIPVIFWSNLPEIFQTEVGVIGEVIDVSLRPSFLWSFGDGQFFLTTSVGAPYPRKDITHIYEKPGEYTLTLVATWGGTWARNGVSRTITGQIRKVSTKTIRINSAQSIFTG</sequence>
<protein>
    <submittedName>
        <fullName evidence="3">Unannotated protein</fullName>
    </submittedName>
</protein>
<dbReference type="InterPro" id="IPR000601">
    <property type="entry name" value="PKD_dom"/>
</dbReference>
<gene>
    <name evidence="3" type="ORF">UFOPK4049_00275</name>
</gene>
<feature type="region of interest" description="Disordered" evidence="1">
    <location>
        <begin position="57"/>
        <end position="87"/>
    </location>
</feature>
<evidence type="ECO:0000256" key="1">
    <source>
        <dbReference type="SAM" id="MobiDB-lite"/>
    </source>
</evidence>
<organism evidence="3">
    <name type="scientific">freshwater metagenome</name>
    <dbReference type="NCBI Taxonomy" id="449393"/>
    <lineage>
        <taxon>unclassified sequences</taxon>
        <taxon>metagenomes</taxon>
        <taxon>ecological metagenomes</taxon>
    </lineage>
</organism>
<reference evidence="3" key="1">
    <citation type="submission" date="2020-05" db="EMBL/GenBank/DDBJ databases">
        <authorList>
            <person name="Chiriac C."/>
            <person name="Salcher M."/>
            <person name="Ghai R."/>
            <person name="Kavagutti S V."/>
        </authorList>
    </citation>
    <scope>NUCLEOTIDE SEQUENCE</scope>
</reference>
<dbReference type="InterPro" id="IPR035986">
    <property type="entry name" value="PKD_dom_sf"/>
</dbReference>
<name>A0A6J7P8V6_9ZZZZ</name>
<evidence type="ECO:0000313" key="3">
    <source>
        <dbReference type="EMBL" id="CAB4998404.1"/>
    </source>
</evidence>
<accession>A0A6J7P8V6</accession>
<feature type="domain" description="PKD" evidence="2">
    <location>
        <begin position="165"/>
        <end position="207"/>
    </location>
</feature>
<dbReference type="InterPro" id="IPR013783">
    <property type="entry name" value="Ig-like_fold"/>
</dbReference>